<evidence type="ECO:0000313" key="2">
    <source>
        <dbReference type="Proteomes" id="UP000199147"/>
    </source>
</evidence>
<reference evidence="2" key="1">
    <citation type="submission" date="2015-07" db="EMBL/GenBank/DDBJ databases">
        <authorList>
            <person name="Urmite Genomes"/>
        </authorList>
    </citation>
    <scope>NUCLEOTIDE SEQUENCE [LARGE SCALE GENOMIC DNA]</scope>
    <source>
        <strain evidence="2">type strain: ATCC 49404</strain>
    </source>
</reference>
<sequence>MGDYAQTLTDVEASDAEAPVLKQRLESWLIERGVVAEEVTDCVLGAPVGHPPGERYGYAIGNESVAAPHYWTNGLIVESGRQVYWGADLEAVTCAKCAHVESMTPREQGRWDTAIDSAISEWLAGGQGLVPCLGCRAENGLNDWDWGYPWAFGALGLTVWNWDELSEGFIAEIRELLDGHRLVYCHYKL</sequence>
<protein>
    <submittedName>
        <fullName evidence="1">Uncharacterized protein</fullName>
    </submittedName>
</protein>
<name>A0A0H5RWK2_9MYCO</name>
<proteinExistence type="predicted"/>
<accession>A0A0H5RWK2</accession>
<organism evidence="1 2">
    <name type="scientific">Mycolicibacterium neworleansense</name>
    <dbReference type="NCBI Taxonomy" id="146018"/>
    <lineage>
        <taxon>Bacteria</taxon>
        <taxon>Bacillati</taxon>
        <taxon>Actinomycetota</taxon>
        <taxon>Actinomycetes</taxon>
        <taxon>Mycobacteriales</taxon>
        <taxon>Mycobacteriaceae</taxon>
        <taxon>Mycolicibacterium</taxon>
    </lineage>
</organism>
<gene>
    <name evidence="1" type="ORF">BN2156_05408</name>
</gene>
<evidence type="ECO:0000313" key="1">
    <source>
        <dbReference type="EMBL" id="CRZ18505.1"/>
    </source>
</evidence>
<dbReference type="EMBL" id="CWKH01000003">
    <property type="protein sequence ID" value="CRZ18505.1"/>
    <property type="molecule type" value="Genomic_DNA"/>
</dbReference>
<dbReference type="Proteomes" id="UP000199147">
    <property type="component" value="Unassembled WGS sequence"/>
</dbReference>
<dbReference type="AlphaFoldDB" id="A0A0H5RWK2"/>
<dbReference type="STRING" id="146018.BN2156_05408"/>
<keyword evidence="2" id="KW-1185">Reference proteome</keyword>
<dbReference type="OrthoDB" id="3468002at2"/>
<dbReference type="RefSeq" id="WP_090518016.1">
    <property type="nucleotide sequence ID" value="NZ_CWKH01000003.1"/>
</dbReference>